<dbReference type="EMBL" id="JAVREQ010000003">
    <property type="protein sequence ID" value="MDT0378287.1"/>
    <property type="molecule type" value="Genomic_DNA"/>
</dbReference>
<feature type="compositionally biased region" description="Basic residues" evidence="1">
    <location>
        <begin position="338"/>
        <end position="347"/>
    </location>
</feature>
<evidence type="ECO:0000313" key="3">
    <source>
        <dbReference type="Proteomes" id="UP001183414"/>
    </source>
</evidence>
<feature type="region of interest" description="Disordered" evidence="1">
    <location>
        <begin position="250"/>
        <end position="347"/>
    </location>
</feature>
<feature type="region of interest" description="Disordered" evidence="1">
    <location>
        <begin position="103"/>
        <end position="179"/>
    </location>
</feature>
<dbReference type="RefSeq" id="WP_311672193.1">
    <property type="nucleotide sequence ID" value="NZ_JAVREQ010000003.1"/>
</dbReference>
<comment type="caution">
    <text evidence="2">The sequence shown here is derived from an EMBL/GenBank/DDBJ whole genome shotgun (WGS) entry which is preliminary data.</text>
</comment>
<evidence type="ECO:0008006" key="4">
    <source>
        <dbReference type="Google" id="ProtNLM"/>
    </source>
</evidence>
<feature type="compositionally biased region" description="Basic and acidic residues" evidence="1">
    <location>
        <begin position="269"/>
        <end position="283"/>
    </location>
</feature>
<protein>
    <recommendedName>
        <fullName evidence="4">MarR family transcriptional regulator</fullName>
    </recommendedName>
</protein>
<accession>A0ABU2NQI4</accession>
<keyword evidence="3" id="KW-1185">Reference proteome</keyword>
<organism evidence="2 3">
    <name type="scientific">Streptomyces hazeniae</name>
    <dbReference type="NCBI Taxonomy" id="3075538"/>
    <lineage>
        <taxon>Bacteria</taxon>
        <taxon>Bacillati</taxon>
        <taxon>Actinomycetota</taxon>
        <taxon>Actinomycetes</taxon>
        <taxon>Kitasatosporales</taxon>
        <taxon>Streptomycetaceae</taxon>
        <taxon>Streptomyces</taxon>
    </lineage>
</organism>
<proteinExistence type="predicted"/>
<reference evidence="3" key="1">
    <citation type="submission" date="2023-07" db="EMBL/GenBank/DDBJ databases">
        <title>30 novel species of actinomycetes from the DSMZ collection.</title>
        <authorList>
            <person name="Nouioui I."/>
        </authorList>
    </citation>
    <scope>NUCLEOTIDE SEQUENCE [LARGE SCALE GENOMIC DNA]</scope>
    <source>
        <strain evidence="3">DSM 42041</strain>
    </source>
</reference>
<feature type="compositionally biased region" description="Pro residues" evidence="1">
    <location>
        <begin position="128"/>
        <end position="137"/>
    </location>
</feature>
<dbReference type="Proteomes" id="UP001183414">
    <property type="component" value="Unassembled WGS sequence"/>
</dbReference>
<feature type="compositionally biased region" description="Low complexity" evidence="1">
    <location>
        <begin position="170"/>
        <end position="179"/>
    </location>
</feature>
<evidence type="ECO:0000313" key="2">
    <source>
        <dbReference type="EMBL" id="MDT0378287.1"/>
    </source>
</evidence>
<feature type="compositionally biased region" description="Basic and acidic residues" evidence="1">
    <location>
        <begin position="103"/>
        <end position="120"/>
    </location>
</feature>
<gene>
    <name evidence="2" type="ORF">RM572_05775</name>
</gene>
<sequence length="347" mass="37739">MLRHVIPPARAYAQIPNTILRHPRLSPDAKTLLTWQLSLPASEAQCLSDTARRAGIKKCAFQKAKRQLLDEGYLHQWTLRADGGRFLTVQLVANTPLSAKEALAARDGHQPPPGDRKTTSRTDVQPPSAAPPAPGQPTRPAVGRLHKKNTRENTTPPTNPTPEPADEPVATPGPGPAAQHAAAHTLLLSLGRIDPQLALPARTAQRWAPLAAPWLDSGLSLLHIRHALTDGLEGARNPLGALHWRLRHALPDVPPPPPATPATPAPEPRLSRMRECTTRHDQPRLFTPPPGTDETRCPACRTTDTPTPPPPPAGSGYAEFTAARQSRPPTPRPTPRPRSIHRHRRPR</sequence>
<name>A0ABU2NQI4_9ACTN</name>
<feature type="compositionally biased region" description="Pro residues" evidence="1">
    <location>
        <begin position="252"/>
        <end position="267"/>
    </location>
</feature>
<evidence type="ECO:0000256" key="1">
    <source>
        <dbReference type="SAM" id="MobiDB-lite"/>
    </source>
</evidence>